<dbReference type="GO" id="GO:0051276">
    <property type="term" value="P:chromosome organization"/>
    <property type="evidence" value="ECO:0007669"/>
    <property type="project" value="InterPro"/>
</dbReference>
<accession>A0A6J5R042</accession>
<gene>
    <name evidence="2" type="ORF">UFOVP1202_48</name>
</gene>
<proteinExistence type="predicted"/>
<organism evidence="2">
    <name type="scientific">uncultured Caudovirales phage</name>
    <dbReference type="NCBI Taxonomy" id="2100421"/>
    <lineage>
        <taxon>Viruses</taxon>
        <taxon>Duplodnaviria</taxon>
        <taxon>Heunggongvirae</taxon>
        <taxon>Uroviricota</taxon>
        <taxon>Caudoviricetes</taxon>
        <taxon>Peduoviridae</taxon>
        <taxon>Maltschvirus</taxon>
        <taxon>Maltschvirus maltsch</taxon>
    </lineage>
</organism>
<protein>
    <submittedName>
        <fullName evidence="2">Terminase small subunit</fullName>
    </submittedName>
</protein>
<dbReference type="Gene3D" id="1.10.10.1400">
    <property type="entry name" value="Terminase, small subunit, N-terminal DNA-binding domain, HTH motif"/>
    <property type="match status" value="1"/>
</dbReference>
<evidence type="ECO:0000256" key="1">
    <source>
        <dbReference type="SAM" id="MobiDB-lite"/>
    </source>
</evidence>
<feature type="region of interest" description="Disordered" evidence="1">
    <location>
        <begin position="170"/>
        <end position="191"/>
    </location>
</feature>
<dbReference type="InterPro" id="IPR005335">
    <property type="entry name" value="Terminase_ssu"/>
</dbReference>
<sequence length="191" mass="21411">MGGFRKNRDAAAALKGQNVSKIEEDFGRVVTERQKTFAELYAEGLYTNAECARRAGFNHDTASVYAARLLNGTDFPHVVEYIKELREARERRYGVTTLGQLERLYHLSRGAEDANQFSAAINAEKLRSALGGLTTDRRETLNRIENMSRDQIMTRLMELQEKYPFLKDVTPMETSANGAGSKALEEPEASA</sequence>
<name>A0A6J5R042_9CAUD</name>
<dbReference type="InterPro" id="IPR038713">
    <property type="entry name" value="Terminase_Gp1_N_sf"/>
</dbReference>
<dbReference type="EMBL" id="LR797147">
    <property type="protein sequence ID" value="CAB4190360.1"/>
    <property type="molecule type" value="Genomic_DNA"/>
</dbReference>
<dbReference type="Pfam" id="PF03592">
    <property type="entry name" value="Terminase_2"/>
    <property type="match status" value="1"/>
</dbReference>
<reference evidence="2" key="1">
    <citation type="submission" date="2020-05" db="EMBL/GenBank/DDBJ databases">
        <authorList>
            <person name="Chiriac C."/>
            <person name="Salcher M."/>
            <person name="Ghai R."/>
            <person name="Kavagutti S V."/>
        </authorList>
    </citation>
    <scope>NUCLEOTIDE SEQUENCE</scope>
</reference>
<evidence type="ECO:0000313" key="2">
    <source>
        <dbReference type="EMBL" id="CAB4190360.1"/>
    </source>
</evidence>